<dbReference type="Proteomes" id="UP001206925">
    <property type="component" value="Unassembled WGS sequence"/>
</dbReference>
<dbReference type="PANTHER" id="PTHR46286">
    <property type="entry name" value="VIN3-LIKE PROTEIN 2-RELATED"/>
    <property type="match status" value="1"/>
</dbReference>
<evidence type="ECO:0000313" key="1">
    <source>
        <dbReference type="EMBL" id="KAI7733037.1"/>
    </source>
</evidence>
<keyword evidence="2" id="KW-1185">Reference proteome</keyword>
<name>A0AAD5C0X6_AMBAR</name>
<protein>
    <submittedName>
        <fullName evidence="1">Uncharacterized protein</fullName>
    </submittedName>
</protein>
<gene>
    <name evidence="1" type="ORF">M8C21_029830</name>
</gene>
<dbReference type="GO" id="GO:0040029">
    <property type="term" value="P:epigenetic regulation of gene expression"/>
    <property type="evidence" value="ECO:0007669"/>
    <property type="project" value="InterPro"/>
</dbReference>
<dbReference type="AlphaFoldDB" id="A0AAD5C0X6"/>
<sequence length="93" mass="10164">MGRKGALCWALSYQKVHEIVNEAIKKLEANVGSLTGSPVKRTSGIVNKLSSGCDSKNLCFCNRIPGFSSLHQDLYRSIMSSISFVNNTNPTDK</sequence>
<accession>A0AAD5C0X6</accession>
<reference evidence="1" key="1">
    <citation type="submission" date="2022-06" db="EMBL/GenBank/DDBJ databases">
        <title>Uncovering the hologenomic basis of an extraordinary plant invasion.</title>
        <authorList>
            <person name="Bieker V.C."/>
            <person name="Martin M.D."/>
            <person name="Gilbert T."/>
            <person name="Hodgins K."/>
            <person name="Battlay P."/>
            <person name="Petersen B."/>
            <person name="Wilson J."/>
        </authorList>
    </citation>
    <scope>NUCLEOTIDE SEQUENCE</scope>
    <source>
        <strain evidence="1">AA19_3_7</strain>
        <tissue evidence="1">Leaf</tissue>
    </source>
</reference>
<dbReference type="InterPro" id="IPR044514">
    <property type="entry name" value="VIN3-like"/>
</dbReference>
<evidence type="ECO:0000313" key="2">
    <source>
        <dbReference type="Proteomes" id="UP001206925"/>
    </source>
</evidence>
<dbReference type="PANTHER" id="PTHR46286:SF2">
    <property type="entry name" value="VIN3-LIKE PROTEIN 2"/>
    <property type="match status" value="1"/>
</dbReference>
<dbReference type="EMBL" id="JAMZMK010010096">
    <property type="protein sequence ID" value="KAI7733037.1"/>
    <property type="molecule type" value="Genomic_DNA"/>
</dbReference>
<feature type="non-terminal residue" evidence="1">
    <location>
        <position position="93"/>
    </location>
</feature>
<comment type="caution">
    <text evidence="1">The sequence shown here is derived from an EMBL/GenBank/DDBJ whole genome shotgun (WGS) entry which is preliminary data.</text>
</comment>
<dbReference type="GO" id="GO:0010048">
    <property type="term" value="P:vernalization response"/>
    <property type="evidence" value="ECO:0007669"/>
    <property type="project" value="InterPro"/>
</dbReference>
<organism evidence="1 2">
    <name type="scientific">Ambrosia artemisiifolia</name>
    <name type="common">Common ragweed</name>
    <dbReference type="NCBI Taxonomy" id="4212"/>
    <lineage>
        <taxon>Eukaryota</taxon>
        <taxon>Viridiplantae</taxon>
        <taxon>Streptophyta</taxon>
        <taxon>Embryophyta</taxon>
        <taxon>Tracheophyta</taxon>
        <taxon>Spermatophyta</taxon>
        <taxon>Magnoliopsida</taxon>
        <taxon>eudicotyledons</taxon>
        <taxon>Gunneridae</taxon>
        <taxon>Pentapetalae</taxon>
        <taxon>asterids</taxon>
        <taxon>campanulids</taxon>
        <taxon>Asterales</taxon>
        <taxon>Asteraceae</taxon>
        <taxon>Asteroideae</taxon>
        <taxon>Heliantheae alliance</taxon>
        <taxon>Heliantheae</taxon>
        <taxon>Ambrosia</taxon>
    </lineage>
</organism>
<proteinExistence type="predicted"/>